<evidence type="ECO:0000256" key="1">
    <source>
        <dbReference type="SAM" id="MobiDB-lite"/>
    </source>
</evidence>
<proteinExistence type="predicted"/>
<dbReference type="EMBL" id="JAKZEL010000001">
    <property type="protein sequence ID" value="KAI4547949.1"/>
    <property type="molecule type" value="Genomic_DNA"/>
</dbReference>
<organism evidence="2 3">
    <name type="scientific">Ovis ammon polii</name>
    <dbReference type="NCBI Taxonomy" id="230172"/>
    <lineage>
        <taxon>Eukaryota</taxon>
        <taxon>Metazoa</taxon>
        <taxon>Chordata</taxon>
        <taxon>Craniata</taxon>
        <taxon>Vertebrata</taxon>
        <taxon>Euteleostomi</taxon>
        <taxon>Mammalia</taxon>
        <taxon>Eutheria</taxon>
        <taxon>Laurasiatheria</taxon>
        <taxon>Artiodactyla</taxon>
        <taxon>Ruminantia</taxon>
        <taxon>Pecora</taxon>
        <taxon>Bovidae</taxon>
        <taxon>Caprinae</taxon>
        <taxon>Ovis</taxon>
    </lineage>
</organism>
<gene>
    <name evidence="2" type="ORF">MG293_000279</name>
</gene>
<comment type="caution">
    <text evidence="2">The sequence shown here is derived from an EMBL/GenBank/DDBJ whole genome shotgun (WGS) entry which is preliminary data.</text>
</comment>
<accession>A0AAD4UND5</accession>
<evidence type="ECO:0000313" key="3">
    <source>
        <dbReference type="Proteomes" id="UP001214576"/>
    </source>
</evidence>
<sequence>MQDLLIVTYELLVAASQVTQLVKNLPANSGDVESQDLEKSSLLTVRAPEPQRFQRDPATVSAPPKPARFTPQATSLQRHLAATLQPLPAPLSSKPKTRPALRIRVLGLHDLTPPASQLFPARP</sequence>
<dbReference type="AlphaFoldDB" id="A0AAD4UND5"/>
<protein>
    <submittedName>
        <fullName evidence="2">Uncharacterized protein</fullName>
    </submittedName>
</protein>
<dbReference type="Proteomes" id="UP001214576">
    <property type="component" value="Unassembled WGS sequence"/>
</dbReference>
<name>A0AAD4UND5_OVIAM</name>
<feature type="region of interest" description="Disordered" evidence="1">
    <location>
        <begin position="28"/>
        <end position="70"/>
    </location>
</feature>
<reference evidence="2" key="1">
    <citation type="submission" date="2022-03" db="EMBL/GenBank/DDBJ databases">
        <title>Genomic analyses of argali, domestic sheep and their hybrids provide insights into chromosomal evolution, heterosis and genetic basis of agronomic traits.</title>
        <authorList>
            <person name="Li M."/>
        </authorList>
    </citation>
    <scope>NUCLEOTIDE SEQUENCE</scope>
    <source>
        <strain evidence="2">CAU-MHL-2022a</strain>
        <tissue evidence="2">Skin</tissue>
    </source>
</reference>
<keyword evidence="3" id="KW-1185">Reference proteome</keyword>
<evidence type="ECO:0000313" key="2">
    <source>
        <dbReference type="EMBL" id="KAI4547949.1"/>
    </source>
</evidence>